<dbReference type="RefSeq" id="WP_327619715.1">
    <property type="nucleotide sequence ID" value="NZ_JAYWTM010000033.1"/>
</dbReference>
<comment type="caution">
    <text evidence="1">The sequence shown here is derived from an EMBL/GenBank/DDBJ whole genome shotgun (WGS) entry which is preliminary data.</text>
</comment>
<evidence type="ECO:0000313" key="2">
    <source>
        <dbReference type="Proteomes" id="UP001309705"/>
    </source>
</evidence>
<accession>A0ABU6JWJ3</accession>
<organism evidence="1 2">
    <name type="scientific">Brenneria populi</name>
    <dbReference type="NCBI Taxonomy" id="1505588"/>
    <lineage>
        <taxon>Bacteria</taxon>
        <taxon>Pseudomonadati</taxon>
        <taxon>Pseudomonadota</taxon>
        <taxon>Gammaproteobacteria</taxon>
        <taxon>Enterobacterales</taxon>
        <taxon>Pectobacteriaceae</taxon>
        <taxon>Brenneria</taxon>
    </lineage>
</organism>
<dbReference type="InterPro" id="IPR004375">
    <property type="entry name" value="NanQ/TabA/YiaL"/>
</dbReference>
<dbReference type="Proteomes" id="UP001309705">
    <property type="component" value="Unassembled WGS sequence"/>
</dbReference>
<dbReference type="SUPFAM" id="SSF51197">
    <property type="entry name" value="Clavaminate synthase-like"/>
    <property type="match status" value="1"/>
</dbReference>
<dbReference type="PANTHER" id="PTHR34986:SF1">
    <property type="entry name" value="PROTEIN YIAL"/>
    <property type="match status" value="1"/>
</dbReference>
<name>A0ABU6JWJ3_9GAMM</name>
<evidence type="ECO:0000313" key="1">
    <source>
        <dbReference type="EMBL" id="MEC5344965.1"/>
    </source>
</evidence>
<dbReference type="Pfam" id="PF04074">
    <property type="entry name" value="DUF386"/>
    <property type="match status" value="1"/>
</dbReference>
<gene>
    <name evidence="1" type="ORF">VSX58_20430</name>
</gene>
<protein>
    <submittedName>
        <fullName evidence="1">YhcH/YjgK/YiaL family protein</fullName>
    </submittedName>
</protein>
<dbReference type="EMBL" id="JAYWTM010000033">
    <property type="protein sequence ID" value="MEC5344965.1"/>
    <property type="molecule type" value="Genomic_DNA"/>
</dbReference>
<proteinExistence type="predicted"/>
<dbReference type="NCBIfam" id="TIGR00022">
    <property type="entry name" value="YhcH/YjgK/YiaL family protein"/>
    <property type="match status" value="1"/>
</dbReference>
<keyword evidence="2" id="KW-1185">Reference proteome</keyword>
<sequence length="162" mass="17758">MIAGNLNHLKPAALPTPLWNILSAPGMTLTELNALAEGRHQPEGADWFYNIGTLSTAPQAQRRTEFHRRYLDIQLILAGEEIIGYGLNDVDGQAATEPKPDLYILDNPSVPHKIHLRAGDFAIFYPGEAHRALCAVNDIPAPVKKAVFKIPATLLIPALQRP</sequence>
<dbReference type="InterPro" id="IPR037012">
    <property type="entry name" value="NanQ/TabA/YiaL_sf"/>
</dbReference>
<dbReference type="Gene3D" id="2.60.120.370">
    <property type="entry name" value="YhcH/YjgK/YiaL"/>
    <property type="match status" value="1"/>
</dbReference>
<reference evidence="1 2" key="1">
    <citation type="journal article" date="2017" name="Int. J. Syst. Evol. Microbiol.">
        <title>Brenneria populi subsp. brevivirga subsp. nov. isolated from symptomatic bark of Populus x euramericana canker, and description of Brenneria populi subsp. populi subsp. nov.</title>
        <authorList>
            <person name="Zheng M.H."/>
            <person name="Piao C.G."/>
            <person name="Xue H."/>
            <person name="Guo M.W."/>
            <person name="Li Y."/>
        </authorList>
    </citation>
    <scope>NUCLEOTIDE SEQUENCE [LARGE SCALE GENOMIC DNA]</scope>
    <source>
        <strain evidence="1 2">D9-5</strain>
    </source>
</reference>
<dbReference type="PANTHER" id="PTHR34986">
    <property type="entry name" value="EVOLVED BETA-GALACTOSIDASE SUBUNIT BETA"/>
    <property type="match status" value="1"/>
</dbReference>